<gene>
    <name evidence="2" type="ORF">FBD94_25195</name>
</gene>
<dbReference type="EMBL" id="SWDX01000018">
    <property type="protein sequence ID" value="TKC55287.1"/>
    <property type="molecule type" value="Genomic_DNA"/>
</dbReference>
<comment type="caution">
    <text evidence="2">The sequence shown here is derived from an EMBL/GenBank/DDBJ whole genome shotgun (WGS) entry which is preliminary data.</text>
</comment>
<keyword evidence="1" id="KW-0472">Membrane</keyword>
<sequence length="266" mass="29974">MNRKKYSQYLKIPVLILLIAGISFFAWGRYIKPKSFPRPDAVVTEKSVDVIEDYDPVVLEKFAKVCAKLDAKADEFFISGIVNSVNGADSLETVVNQKYELSKKGQDFYCRFGETETINGNGTYVFVDHILKKIMVGKEKEVMGNAGLPDLSTLIRNLKSEGYQLIDKKRGDQLETINVVNDNHITCKLYSVTFNPESLAPQQISVRLSNVYAPEDKAQDKTVTIDIVKCHNKVDHNTYGPEKIVRKKNASWIPAPAYEGYELIAI</sequence>
<keyword evidence="1" id="KW-1133">Transmembrane helix</keyword>
<name>A0A4U1FWI0_9SPHI</name>
<keyword evidence="1" id="KW-0812">Transmembrane</keyword>
<dbReference type="RefSeq" id="WP_136882281.1">
    <property type="nucleotide sequence ID" value="NZ_SWDX01000018.1"/>
</dbReference>
<dbReference type="AlphaFoldDB" id="A0A4U1FWI0"/>
<evidence type="ECO:0000313" key="2">
    <source>
        <dbReference type="EMBL" id="TKC55287.1"/>
    </source>
</evidence>
<evidence type="ECO:0000313" key="3">
    <source>
        <dbReference type="Proteomes" id="UP000309594"/>
    </source>
</evidence>
<protein>
    <submittedName>
        <fullName evidence="2">Uncharacterized protein</fullName>
    </submittedName>
</protein>
<proteinExistence type="predicted"/>
<feature type="transmembrane region" description="Helical" evidence="1">
    <location>
        <begin position="12"/>
        <end position="30"/>
    </location>
</feature>
<organism evidence="2 3">
    <name type="scientific">Pedobacter hiemivivus</name>
    <dbReference type="NCBI Taxonomy" id="2530454"/>
    <lineage>
        <taxon>Bacteria</taxon>
        <taxon>Pseudomonadati</taxon>
        <taxon>Bacteroidota</taxon>
        <taxon>Sphingobacteriia</taxon>
        <taxon>Sphingobacteriales</taxon>
        <taxon>Sphingobacteriaceae</taxon>
        <taxon>Pedobacter</taxon>
    </lineage>
</organism>
<accession>A0A4U1FWI0</accession>
<evidence type="ECO:0000256" key="1">
    <source>
        <dbReference type="SAM" id="Phobius"/>
    </source>
</evidence>
<dbReference type="Proteomes" id="UP000309594">
    <property type="component" value="Unassembled WGS sequence"/>
</dbReference>
<reference evidence="2 3" key="1">
    <citation type="submission" date="2019-04" db="EMBL/GenBank/DDBJ databases">
        <title>Pedobacter sp. RP-1-16 sp. nov., isolated from Arctic soil.</title>
        <authorList>
            <person name="Dahal R.H."/>
            <person name="Kim D.-U."/>
        </authorList>
    </citation>
    <scope>NUCLEOTIDE SEQUENCE [LARGE SCALE GENOMIC DNA]</scope>
    <source>
        <strain evidence="2 3">RP-1-16</strain>
    </source>
</reference>